<dbReference type="CDD" id="cd00158">
    <property type="entry name" value="RHOD"/>
    <property type="match status" value="1"/>
</dbReference>
<organism evidence="6 7">
    <name type="scientific">Alicyclobacillus macrosporangiidus</name>
    <dbReference type="NCBI Taxonomy" id="392015"/>
    <lineage>
        <taxon>Bacteria</taxon>
        <taxon>Bacillati</taxon>
        <taxon>Bacillota</taxon>
        <taxon>Bacilli</taxon>
        <taxon>Bacillales</taxon>
        <taxon>Alicyclobacillaceae</taxon>
        <taxon>Alicyclobacillus</taxon>
    </lineage>
</organism>
<dbReference type="InterPro" id="IPR001763">
    <property type="entry name" value="Rhodanese-like_dom"/>
</dbReference>
<keyword evidence="6" id="KW-0808">Transferase</keyword>
<evidence type="ECO:0000256" key="3">
    <source>
        <dbReference type="ARBA" id="ARBA00023163"/>
    </source>
</evidence>
<name>A0A1I7LFE1_9BACL</name>
<evidence type="ECO:0000259" key="5">
    <source>
        <dbReference type="PROSITE" id="PS50987"/>
    </source>
</evidence>
<dbReference type="Gene3D" id="3.40.250.10">
    <property type="entry name" value="Rhodanese-like domain"/>
    <property type="match status" value="1"/>
</dbReference>
<dbReference type="PANTHER" id="PTHR43132:SF8">
    <property type="entry name" value="HTH-TYPE TRANSCRIPTIONAL REGULATOR KMTR"/>
    <property type="match status" value="1"/>
</dbReference>
<dbReference type="EMBL" id="FPBV01000044">
    <property type="protein sequence ID" value="SFV08378.1"/>
    <property type="molecule type" value="Genomic_DNA"/>
</dbReference>
<reference evidence="7" key="1">
    <citation type="submission" date="2016-10" db="EMBL/GenBank/DDBJ databases">
        <authorList>
            <person name="Varghese N."/>
        </authorList>
    </citation>
    <scope>NUCLEOTIDE SEQUENCE [LARGE SCALE GENOMIC DNA]</scope>
    <source>
        <strain evidence="7">DSM 17980</strain>
    </source>
</reference>
<dbReference type="InterPro" id="IPR001845">
    <property type="entry name" value="HTH_ArsR_DNA-bd_dom"/>
</dbReference>
<dbReference type="InterPro" id="IPR051011">
    <property type="entry name" value="Metal_resp_trans_reg"/>
</dbReference>
<dbReference type="PROSITE" id="PS50206">
    <property type="entry name" value="RHODANESE_3"/>
    <property type="match status" value="1"/>
</dbReference>
<dbReference type="GO" id="GO:0003677">
    <property type="term" value="F:DNA binding"/>
    <property type="evidence" value="ECO:0007669"/>
    <property type="project" value="UniProtKB-KW"/>
</dbReference>
<feature type="domain" description="Rhodanese" evidence="4">
    <location>
        <begin position="133"/>
        <end position="215"/>
    </location>
</feature>
<evidence type="ECO:0000256" key="2">
    <source>
        <dbReference type="ARBA" id="ARBA00023125"/>
    </source>
</evidence>
<dbReference type="InterPro" id="IPR036873">
    <property type="entry name" value="Rhodanese-like_dom_sf"/>
</dbReference>
<accession>A0A1I7LFE1</accession>
<dbReference type="SMART" id="SM00450">
    <property type="entry name" value="RHOD"/>
    <property type="match status" value="1"/>
</dbReference>
<dbReference type="PROSITE" id="PS00380">
    <property type="entry name" value="RHODANESE_1"/>
    <property type="match status" value="1"/>
</dbReference>
<gene>
    <name evidence="6" type="ORF">SAMN05421543_1448</name>
</gene>
<dbReference type="NCBIfam" id="NF033788">
    <property type="entry name" value="HTH_metalloreg"/>
    <property type="match status" value="1"/>
</dbReference>
<dbReference type="STRING" id="392015.SAMN05421543_1448"/>
<dbReference type="SMART" id="SM00418">
    <property type="entry name" value="HTH_ARSR"/>
    <property type="match status" value="1"/>
</dbReference>
<dbReference type="OrthoDB" id="9800872at2"/>
<keyword evidence="2" id="KW-0238">DNA-binding</keyword>
<evidence type="ECO:0000256" key="1">
    <source>
        <dbReference type="ARBA" id="ARBA00023015"/>
    </source>
</evidence>
<dbReference type="Pfam" id="PF01022">
    <property type="entry name" value="HTH_5"/>
    <property type="match status" value="1"/>
</dbReference>
<feature type="domain" description="HTH arsR-type" evidence="5">
    <location>
        <begin position="9"/>
        <end position="103"/>
    </location>
</feature>
<dbReference type="SUPFAM" id="SSF46785">
    <property type="entry name" value="Winged helix' DNA-binding domain"/>
    <property type="match status" value="1"/>
</dbReference>
<evidence type="ECO:0000313" key="7">
    <source>
        <dbReference type="Proteomes" id="UP000183508"/>
    </source>
</evidence>
<dbReference type="InterPro" id="IPR036388">
    <property type="entry name" value="WH-like_DNA-bd_sf"/>
</dbReference>
<dbReference type="PRINTS" id="PR00778">
    <property type="entry name" value="HTHARSR"/>
</dbReference>
<keyword evidence="1" id="KW-0805">Transcription regulation</keyword>
<dbReference type="InterPro" id="IPR036390">
    <property type="entry name" value="WH_DNA-bd_sf"/>
</dbReference>
<dbReference type="CDD" id="cd00090">
    <property type="entry name" value="HTH_ARSR"/>
    <property type="match status" value="1"/>
</dbReference>
<proteinExistence type="predicted"/>
<dbReference type="Gene3D" id="1.10.10.10">
    <property type="entry name" value="Winged helix-like DNA-binding domain superfamily/Winged helix DNA-binding domain"/>
    <property type="match status" value="1"/>
</dbReference>
<evidence type="ECO:0000259" key="4">
    <source>
        <dbReference type="PROSITE" id="PS50206"/>
    </source>
</evidence>
<keyword evidence="7" id="KW-1185">Reference proteome</keyword>
<dbReference type="Pfam" id="PF00581">
    <property type="entry name" value="Rhodanese"/>
    <property type="match status" value="1"/>
</dbReference>
<keyword evidence="3" id="KW-0804">Transcription</keyword>
<dbReference type="RefSeq" id="WP_074956687.1">
    <property type="nucleotide sequence ID" value="NZ_FPBV01000044.1"/>
</dbReference>
<dbReference type="InterPro" id="IPR011991">
    <property type="entry name" value="ArsR-like_HTH"/>
</dbReference>
<dbReference type="PANTHER" id="PTHR43132">
    <property type="entry name" value="ARSENICAL RESISTANCE OPERON REPRESSOR ARSR-RELATED"/>
    <property type="match status" value="1"/>
</dbReference>
<dbReference type="InterPro" id="IPR001307">
    <property type="entry name" value="Thiosulphate_STrfase_CS"/>
</dbReference>
<sequence length="221" mass="25321">MSNNDTRAWKDAIYSQFARIGKALSSPKRLEILELLSQGPKTVETLARETEMSVANVSQHLQILLQARMVCFEKHGTYAIYRLSSGTTTKLLLLLEDLGEEILAEVNQLREELTRNMEFPEPLSIEQLESRLQSGDITLIDVRPKEEYDFCHIPGAISIPITELEKRLSSLPRDKDIVAYCRGAYCVYAIQAIELLRMQGFQAFRLEEGVREWNELHPTHQ</sequence>
<dbReference type="Proteomes" id="UP000183508">
    <property type="component" value="Unassembled WGS sequence"/>
</dbReference>
<dbReference type="GO" id="GO:0004792">
    <property type="term" value="F:thiosulfate-cyanide sulfurtransferase activity"/>
    <property type="evidence" value="ECO:0007669"/>
    <property type="project" value="InterPro"/>
</dbReference>
<evidence type="ECO:0000313" key="6">
    <source>
        <dbReference type="EMBL" id="SFV08378.1"/>
    </source>
</evidence>
<dbReference type="GO" id="GO:0003700">
    <property type="term" value="F:DNA-binding transcription factor activity"/>
    <property type="evidence" value="ECO:0007669"/>
    <property type="project" value="InterPro"/>
</dbReference>
<dbReference type="AlphaFoldDB" id="A0A1I7LFE1"/>
<protein>
    <submittedName>
        <fullName evidence="6">Rhodanese-related sulfurtransferase</fullName>
    </submittedName>
</protein>
<dbReference type="PROSITE" id="PS50987">
    <property type="entry name" value="HTH_ARSR_2"/>
    <property type="match status" value="1"/>
</dbReference>
<dbReference type="SUPFAM" id="SSF52821">
    <property type="entry name" value="Rhodanese/Cell cycle control phosphatase"/>
    <property type="match status" value="1"/>
</dbReference>